<evidence type="ECO:0000259" key="7">
    <source>
        <dbReference type="Pfam" id="PF05193"/>
    </source>
</evidence>
<dbReference type="InterPro" id="IPR007863">
    <property type="entry name" value="Peptidase_M16_C"/>
</dbReference>
<feature type="domain" description="Peptidase M16 C-terminal" evidence="7">
    <location>
        <begin position="225"/>
        <end position="406"/>
    </location>
</feature>
<reference evidence="8 9" key="1">
    <citation type="submission" date="2020-04" db="EMBL/GenBank/DDBJ databases">
        <title>Thalassotalea sp. M1531, isolated from the surface of marine red alga.</title>
        <authorList>
            <person name="Pang L."/>
            <person name="Lu D.-C."/>
        </authorList>
    </citation>
    <scope>NUCLEOTIDE SEQUENCE [LARGE SCALE GENOMIC DNA]</scope>
    <source>
        <strain evidence="8 9">M1531</strain>
    </source>
</reference>
<dbReference type="Pfam" id="PF05193">
    <property type="entry name" value="Peptidase_M16_C"/>
    <property type="match status" value="1"/>
</dbReference>
<dbReference type="GO" id="GO:0006508">
    <property type="term" value="P:proteolysis"/>
    <property type="evidence" value="ECO:0007669"/>
    <property type="project" value="UniProtKB-KW"/>
</dbReference>
<accession>A0A7Y0Q5P0</accession>
<dbReference type="RefSeq" id="WP_169073643.1">
    <property type="nucleotide sequence ID" value="NZ_JABBXH010000001.1"/>
</dbReference>
<dbReference type="Proteomes" id="UP000568664">
    <property type="component" value="Unassembled WGS sequence"/>
</dbReference>
<dbReference type="EMBL" id="JABBXH010000001">
    <property type="protein sequence ID" value="NMP30321.1"/>
    <property type="molecule type" value="Genomic_DNA"/>
</dbReference>
<organism evidence="8 9">
    <name type="scientific">Thalassotalea algicola</name>
    <dbReference type="NCBI Taxonomy" id="2716224"/>
    <lineage>
        <taxon>Bacteria</taxon>
        <taxon>Pseudomonadati</taxon>
        <taxon>Pseudomonadota</taxon>
        <taxon>Gammaproteobacteria</taxon>
        <taxon>Alteromonadales</taxon>
        <taxon>Colwelliaceae</taxon>
        <taxon>Thalassotalea</taxon>
    </lineage>
</organism>
<keyword evidence="2" id="KW-0645">Protease</keyword>
<dbReference type="Gene3D" id="3.30.830.10">
    <property type="entry name" value="Metalloenzyme, LuxS/M16 peptidase-like"/>
    <property type="match status" value="2"/>
</dbReference>
<evidence type="ECO:0000256" key="1">
    <source>
        <dbReference type="ARBA" id="ARBA00007261"/>
    </source>
</evidence>
<proteinExistence type="inferred from homology"/>
<keyword evidence="4" id="KW-0862">Zinc</keyword>
<keyword evidence="3" id="KW-0378">Hydrolase</keyword>
<dbReference type="InterPro" id="IPR011765">
    <property type="entry name" value="Pept_M16_N"/>
</dbReference>
<gene>
    <name evidence="8" type="ORF">HII17_02000</name>
</gene>
<dbReference type="PANTHER" id="PTHR43690:SF17">
    <property type="entry name" value="PROTEIN YHJJ"/>
    <property type="match status" value="1"/>
</dbReference>
<dbReference type="InterPro" id="IPR050626">
    <property type="entry name" value="Peptidase_M16"/>
</dbReference>
<sequence>MKKTSLLAASIISVLLVGCGQPGSPASEQASDEVTPIAEQLAAKADNVSPVVNYNVPIEYFTLDNGLKVVLSKDATAPTVVIAVYYNIGFRNEPKNRTGFAHLFEHMMFQGSANLPKGEFDKLTTGSGGFNNGSTRFDFTNYFEIVPAHKLETFLWAEADRMKGLAITQESLTNQQGVVKNEVKVNVLNQPYGGFPWLDMPQYAYSNWYNAHNFYGDLKDLDAANLDDVDAFFNMYYAPNNAALVVVGDIDTIEAKAMVETYFSKIPSAEIAPQPDLTELRQEKEQVFNKFDKLAPKPAYAFAYKMPERDTPEYYAMGIIDQILVQGEDSLLYQELVKNKQITGDIGGGINYLLGNMFNYNGPMLWMSSFTHDDNVSRDEIKAALDSVISKFTEKPLTQEEMQRAIVKIRSSMFDAIDGFYGFGRADLLASFALFDDKPSKINELEANFKQVTPELIVKTAKEYLRATNRTILTVTPGDDPATKAGAADKGEE</sequence>
<keyword evidence="5" id="KW-0482">Metalloprotease</keyword>
<dbReference type="InterPro" id="IPR011249">
    <property type="entry name" value="Metalloenz_LuxS/M16"/>
</dbReference>
<dbReference type="GO" id="GO:0046872">
    <property type="term" value="F:metal ion binding"/>
    <property type="evidence" value="ECO:0007669"/>
    <property type="project" value="InterPro"/>
</dbReference>
<dbReference type="AlphaFoldDB" id="A0A7Y0Q5P0"/>
<dbReference type="SUPFAM" id="SSF63411">
    <property type="entry name" value="LuxS/MPP-like metallohydrolase"/>
    <property type="match status" value="2"/>
</dbReference>
<evidence type="ECO:0000259" key="6">
    <source>
        <dbReference type="Pfam" id="PF00675"/>
    </source>
</evidence>
<keyword evidence="9" id="KW-1185">Reference proteome</keyword>
<evidence type="ECO:0000256" key="5">
    <source>
        <dbReference type="ARBA" id="ARBA00023049"/>
    </source>
</evidence>
<evidence type="ECO:0000256" key="4">
    <source>
        <dbReference type="ARBA" id="ARBA00022833"/>
    </source>
</evidence>
<evidence type="ECO:0000256" key="2">
    <source>
        <dbReference type="ARBA" id="ARBA00022670"/>
    </source>
</evidence>
<name>A0A7Y0Q5P0_9GAMM</name>
<dbReference type="PANTHER" id="PTHR43690">
    <property type="entry name" value="NARDILYSIN"/>
    <property type="match status" value="1"/>
</dbReference>
<comment type="similarity">
    <text evidence="1">Belongs to the peptidase M16 family.</text>
</comment>
<dbReference type="Pfam" id="PF00675">
    <property type="entry name" value="Peptidase_M16"/>
    <property type="match status" value="1"/>
</dbReference>
<dbReference type="GO" id="GO:0008237">
    <property type="term" value="F:metallopeptidase activity"/>
    <property type="evidence" value="ECO:0007669"/>
    <property type="project" value="UniProtKB-KW"/>
</dbReference>
<evidence type="ECO:0000313" key="8">
    <source>
        <dbReference type="EMBL" id="NMP30321.1"/>
    </source>
</evidence>
<comment type="caution">
    <text evidence="8">The sequence shown here is derived from an EMBL/GenBank/DDBJ whole genome shotgun (WGS) entry which is preliminary data.</text>
</comment>
<feature type="domain" description="Peptidase M16 N-terminal" evidence="6">
    <location>
        <begin position="68"/>
        <end position="186"/>
    </location>
</feature>
<evidence type="ECO:0000256" key="3">
    <source>
        <dbReference type="ARBA" id="ARBA00022801"/>
    </source>
</evidence>
<evidence type="ECO:0000313" key="9">
    <source>
        <dbReference type="Proteomes" id="UP000568664"/>
    </source>
</evidence>
<protein>
    <submittedName>
        <fullName evidence="8">Insulinase family protein</fullName>
    </submittedName>
</protein>
<dbReference type="PROSITE" id="PS51257">
    <property type="entry name" value="PROKAR_LIPOPROTEIN"/>
    <property type="match status" value="1"/>
</dbReference>